<protein>
    <recommendedName>
        <fullName evidence="4">Myelin-associated oligodendrocyte basic protein</fullName>
    </recommendedName>
</protein>
<dbReference type="Proteomes" id="UP000796880">
    <property type="component" value="Unassembled WGS sequence"/>
</dbReference>
<feature type="transmembrane region" description="Helical" evidence="1">
    <location>
        <begin position="192"/>
        <end position="210"/>
    </location>
</feature>
<evidence type="ECO:0000313" key="3">
    <source>
        <dbReference type="Proteomes" id="UP000796880"/>
    </source>
</evidence>
<dbReference type="Pfam" id="PF07466">
    <property type="entry name" value="DUF1517"/>
    <property type="match status" value="1"/>
</dbReference>
<reference evidence="2" key="1">
    <citation type="submission" date="2020-03" db="EMBL/GenBank/DDBJ databases">
        <title>A high-quality chromosome-level genome assembly of a woody plant with both climbing and erect habits, Rhamnella rubrinervis.</title>
        <authorList>
            <person name="Lu Z."/>
            <person name="Yang Y."/>
            <person name="Zhu X."/>
            <person name="Sun Y."/>
        </authorList>
    </citation>
    <scope>NUCLEOTIDE SEQUENCE</scope>
    <source>
        <strain evidence="2">BYM</strain>
        <tissue evidence="2">Leaf</tissue>
    </source>
</reference>
<proteinExistence type="predicted"/>
<evidence type="ECO:0008006" key="4">
    <source>
        <dbReference type="Google" id="ProtNLM"/>
    </source>
</evidence>
<dbReference type="AlphaFoldDB" id="A0A8K0HLS0"/>
<keyword evidence="1" id="KW-1133">Transmembrane helix</keyword>
<dbReference type="InterPro" id="IPR053023">
    <property type="entry name" value="FLAP_modulator"/>
</dbReference>
<evidence type="ECO:0000256" key="1">
    <source>
        <dbReference type="SAM" id="Phobius"/>
    </source>
</evidence>
<gene>
    <name evidence="2" type="ORF">FNV43_RR04800</name>
</gene>
<dbReference type="InterPro" id="IPR010903">
    <property type="entry name" value="DUF1517"/>
</dbReference>
<dbReference type="EMBL" id="VOIH02000002">
    <property type="protein sequence ID" value="KAF3454353.1"/>
    <property type="molecule type" value="Genomic_DNA"/>
</dbReference>
<keyword evidence="3" id="KW-1185">Reference proteome</keyword>
<evidence type="ECO:0000313" key="2">
    <source>
        <dbReference type="EMBL" id="KAF3454353.1"/>
    </source>
</evidence>
<keyword evidence="1" id="KW-0812">Transmembrane</keyword>
<keyword evidence="1" id="KW-0472">Membrane</keyword>
<dbReference type="PANTHER" id="PTHR33975:SF2">
    <property type="entry name" value="MYELIN-ASSOCIATED OLIGODENDROCYTE BASIC PROTEIN"/>
    <property type="match status" value="1"/>
</dbReference>
<accession>A0A8K0HLS0</accession>
<comment type="caution">
    <text evidence="2">The sequence shown here is derived from an EMBL/GenBank/DDBJ whole genome shotgun (WGS) entry which is preliminary data.</text>
</comment>
<dbReference type="OrthoDB" id="542507at2759"/>
<name>A0A8K0HLS0_9ROSA</name>
<organism evidence="2 3">
    <name type="scientific">Rhamnella rubrinervis</name>
    <dbReference type="NCBI Taxonomy" id="2594499"/>
    <lineage>
        <taxon>Eukaryota</taxon>
        <taxon>Viridiplantae</taxon>
        <taxon>Streptophyta</taxon>
        <taxon>Embryophyta</taxon>
        <taxon>Tracheophyta</taxon>
        <taxon>Spermatophyta</taxon>
        <taxon>Magnoliopsida</taxon>
        <taxon>eudicotyledons</taxon>
        <taxon>Gunneridae</taxon>
        <taxon>Pentapetalae</taxon>
        <taxon>rosids</taxon>
        <taxon>fabids</taxon>
        <taxon>Rosales</taxon>
        <taxon>Rhamnaceae</taxon>
        <taxon>rhamnoid group</taxon>
        <taxon>Rhamneae</taxon>
        <taxon>Rhamnella</taxon>
    </lineage>
</organism>
<dbReference type="GO" id="GO:0009507">
    <property type="term" value="C:chloroplast"/>
    <property type="evidence" value="ECO:0007669"/>
    <property type="project" value="TreeGrafter"/>
</dbReference>
<sequence>MAAASLLLEANALKWKQSFPILLPLPRSLPSNFYLNKSAKFNGTFKVQGSAKFSVKCFLASKKDSVDADHCSKLVLIKEIHRNPLEVVTDTVMKALKALRKPAIVAVLLGLLLTYHPNSALAASGGRVGGKAFSSRSPSASSSRSYSVPRTSSPEFSYSVPYYAPSPFGFSGGGGGFYVGPAFGVGVGAGSSFFLILMGFFAFVLVSGFLSDRSEGSVLTAAEKTSVLKLQVGLLGMARVLQRDLNRIAETADTSSSEGLSYVLTETTLAMLRHPDYCISGYSAVDLKRSMEDGEKRFNQLSIEERGKFNEETLVNVNNIKKQSTSSQRASGFSNEYIVITILVAAEGVHKLPAINGSGDLKEALQKLGSIPSSKILAVEVLWTPQNENDTLSERELLEDYPLLRPL</sequence>
<dbReference type="PANTHER" id="PTHR33975">
    <property type="entry name" value="MYELIN-ASSOCIATED OLIGODENDROCYTE BASIC PROTEIN"/>
    <property type="match status" value="1"/>
</dbReference>